<feature type="region of interest" description="Disordered" evidence="5">
    <location>
        <begin position="518"/>
        <end position="553"/>
    </location>
</feature>
<evidence type="ECO:0000256" key="2">
    <source>
        <dbReference type="ARBA" id="ARBA00022771"/>
    </source>
</evidence>
<sequence>MPSSLKAPEAEDTHRFQLESAKLEDEQVGIGRVEMPAPRDFKTPRRQQAREDLGASMAVNGASSASVAMLNASYSYESEESSVTYDFNSKRSEEPSWDGYGDHPSSLRRQPPAVESMRESARLSDKRLHELGAAAASGVNWGELDLELAAASLSDKRVSVWKQKKLSRGYTNSDAMKLFTRLTVRDHRHQTRWGPKGFAVLAEGFLPCSVQELRLVFRIASTDIFRDMMRCIYRREFVEGELLRTIKIQRGAGNPARAFEQRELSVKTATFESGNVFSKNESWCFLELLHPRDRAKEEQSARRTASTTASAVGVSPPPAFTRTLVSISRSSVVLDNALSPPPSHSQHVPNVVINYSFEEDPSGRATRVVFHGEYLPPDAHDAFKRAGHERRVARLWLLRLAASFHRFLLVVRRRRLGMQVIINSTRLPLETVANVPRCACCRRSFSKFFKRTRKRLCCLCGFLVCEKCAHAQEREHRARGDTRSQIEQVRVCERCLLRVDQARYTVVTEEDLRPARVISDSHSPVSRANSTPSGSLRGVGSRTTRPTLKTRPASLNDLLLETLADATAGGAAQRRRKASVLSVMKDIVDEERARRRSSAARIRSTSAGVTKNGLPLLGEHDEEVDDAEAGEDAESEEVDDVERLKQMWGDTPRWEDDYPLANADTRTYQMEFPDDPLEAVMPPIPSNEFKRLQLIREQQLDELGDVPELGIICSLASKELSCAVSMITVVDKAELHVLASTHPAVAGGQSYPREQGFCAQTILDPNPLVSRHVQADVRFSAMSSVRKMGINFYCGFPLMGSDGKTIIGSVCCADQQARDLTRSQYAAMSSLASTASRVVQRAAEQRAVRESPVEAKTPKRKLL</sequence>
<dbReference type="InterPro" id="IPR011011">
    <property type="entry name" value="Znf_FYVE_PHD"/>
</dbReference>
<dbReference type="EMBL" id="JBIMZQ010000006">
    <property type="protein sequence ID" value="KAL3671072.1"/>
    <property type="molecule type" value="Genomic_DNA"/>
</dbReference>
<name>A0ABD3FVW8_9STRA</name>
<feature type="domain" description="FYVE-type" evidence="6">
    <location>
        <begin position="432"/>
        <end position="500"/>
    </location>
</feature>
<dbReference type="AlphaFoldDB" id="A0ABD3FVW8"/>
<dbReference type="SUPFAM" id="SSF57903">
    <property type="entry name" value="FYVE/PHD zinc finger"/>
    <property type="match status" value="1"/>
</dbReference>
<proteinExistence type="predicted"/>
<dbReference type="SUPFAM" id="SSF55781">
    <property type="entry name" value="GAF domain-like"/>
    <property type="match status" value="1"/>
</dbReference>
<dbReference type="Gene3D" id="3.30.40.10">
    <property type="entry name" value="Zinc/RING finger domain, C3HC4 (zinc finger)"/>
    <property type="match status" value="1"/>
</dbReference>
<dbReference type="InterPro" id="IPR017455">
    <property type="entry name" value="Znf_FYVE-rel"/>
</dbReference>
<reference evidence="7 8" key="1">
    <citation type="submission" date="2024-09" db="EMBL/GenBank/DDBJ databases">
        <title>Genome sequencing and assembly of Phytophthora oleae, isolate VK10A, causative agent of rot of olive drupes.</title>
        <authorList>
            <person name="Conti Taguali S."/>
            <person name="Riolo M."/>
            <person name="La Spada F."/>
            <person name="Cacciola S.O."/>
            <person name="Dionisio G."/>
        </authorList>
    </citation>
    <scope>NUCLEOTIDE SEQUENCE [LARGE SCALE GENOMIC DNA]</scope>
    <source>
        <strain evidence="7 8">VK10A</strain>
    </source>
</reference>
<dbReference type="PROSITE" id="PS50178">
    <property type="entry name" value="ZF_FYVE"/>
    <property type="match status" value="1"/>
</dbReference>
<evidence type="ECO:0000256" key="5">
    <source>
        <dbReference type="SAM" id="MobiDB-lite"/>
    </source>
</evidence>
<feature type="compositionally biased region" description="Polar residues" evidence="5">
    <location>
        <begin position="520"/>
        <end position="534"/>
    </location>
</feature>
<keyword evidence="1" id="KW-0479">Metal-binding</keyword>
<dbReference type="SMART" id="SM00065">
    <property type="entry name" value="GAF"/>
    <property type="match status" value="1"/>
</dbReference>
<evidence type="ECO:0000313" key="7">
    <source>
        <dbReference type="EMBL" id="KAL3671072.1"/>
    </source>
</evidence>
<organism evidence="7 8">
    <name type="scientific">Phytophthora oleae</name>
    <dbReference type="NCBI Taxonomy" id="2107226"/>
    <lineage>
        <taxon>Eukaryota</taxon>
        <taxon>Sar</taxon>
        <taxon>Stramenopiles</taxon>
        <taxon>Oomycota</taxon>
        <taxon>Peronosporomycetes</taxon>
        <taxon>Peronosporales</taxon>
        <taxon>Peronosporaceae</taxon>
        <taxon>Phytophthora</taxon>
    </lineage>
</organism>
<evidence type="ECO:0000256" key="4">
    <source>
        <dbReference type="PROSITE-ProRule" id="PRU00091"/>
    </source>
</evidence>
<gene>
    <name evidence="7" type="ORF">V7S43_004254</name>
</gene>
<dbReference type="GO" id="GO:0008270">
    <property type="term" value="F:zinc ion binding"/>
    <property type="evidence" value="ECO:0007669"/>
    <property type="project" value="UniProtKB-KW"/>
</dbReference>
<evidence type="ECO:0000313" key="8">
    <source>
        <dbReference type="Proteomes" id="UP001632037"/>
    </source>
</evidence>
<feature type="region of interest" description="Disordered" evidence="5">
    <location>
        <begin position="595"/>
        <end position="641"/>
    </location>
</feature>
<dbReference type="Gene3D" id="3.30.450.40">
    <property type="match status" value="1"/>
</dbReference>
<feature type="compositionally biased region" description="Acidic residues" evidence="5">
    <location>
        <begin position="620"/>
        <end position="640"/>
    </location>
</feature>
<evidence type="ECO:0000256" key="1">
    <source>
        <dbReference type="ARBA" id="ARBA00022723"/>
    </source>
</evidence>
<protein>
    <recommendedName>
        <fullName evidence="6">FYVE-type domain-containing protein</fullName>
    </recommendedName>
</protein>
<evidence type="ECO:0000259" key="6">
    <source>
        <dbReference type="PROSITE" id="PS50178"/>
    </source>
</evidence>
<accession>A0ABD3FVW8</accession>
<feature type="compositionally biased region" description="Basic and acidic residues" evidence="5">
    <location>
        <begin position="8"/>
        <end position="25"/>
    </location>
</feature>
<keyword evidence="3" id="KW-0862">Zinc</keyword>
<dbReference type="PANTHER" id="PTHR43102">
    <property type="entry name" value="SLR1143 PROTEIN"/>
    <property type="match status" value="1"/>
</dbReference>
<keyword evidence="8" id="KW-1185">Reference proteome</keyword>
<dbReference type="InterPro" id="IPR029016">
    <property type="entry name" value="GAF-like_dom_sf"/>
</dbReference>
<evidence type="ECO:0000256" key="3">
    <source>
        <dbReference type="ARBA" id="ARBA00022833"/>
    </source>
</evidence>
<dbReference type="InterPro" id="IPR003018">
    <property type="entry name" value="GAF"/>
</dbReference>
<dbReference type="Proteomes" id="UP001632037">
    <property type="component" value="Unassembled WGS sequence"/>
</dbReference>
<dbReference type="CDD" id="cd00065">
    <property type="entry name" value="FYVE_like_SF"/>
    <property type="match status" value="1"/>
</dbReference>
<feature type="region of interest" description="Disordered" evidence="5">
    <location>
        <begin position="1"/>
        <end position="50"/>
    </location>
</feature>
<feature type="region of interest" description="Disordered" evidence="5">
    <location>
        <begin position="86"/>
        <end position="116"/>
    </location>
</feature>
<keyword evidence="2 4" id="KW-0863">Zinc-finger</keyword>
<comment type="caution">
    <text evidence="7">The sequence shown here is derived from an EMBL/GenBank/DDBJ whole genome shotgun (WGS) entry which is preliminary data.</text>
</comment>
<dbReference type="InterPro" id="IPR013083">
    <property type="entry name" value="Znf_RING/FYVE/PHD"/>
</dbReference>
<dbReference type="PANTHER" id="PTHR43102:SF2">
    <property type="entry name" value="GAF DOMAIN-CONTAINING PROTEIN"/>
    <property type="match status" value="1"/>
</dbReference>
<feature type="compositionally biased region" description="Basic and acidic residues" evidence="5">
    <location>
        <begin position="37"/>
        <end position="50"/>
    </location>
</feature>
<dbReference type="Pfam" id="PF01590">
    <property type="entry name" value="GAF"/>
    <property type="match status" value="1"/>
</dbReference>